<organism evidence="8 9">
    <name type="scientific">Burkholderia dolosa</name>
    <dbReference type="NCBI Taxonomy" id="152500"/>
    <lineage>
        <taxon>Bacteria</taxon>
        <taxon>Pseudomonadati</taxon>
        <taxon>Pseudomonadota</taxon>
        <taxon>Betaproteobacteria</taxon>
        <taxon>Burkholderiales</taxon>
        <taxon>Burkholderiaceae</taxon>
        <taxon>Burkholderia</taxon>
        <taxon>Burkholderia cepacia complex</taxon>
    </lineage>
</organism>
<feature type="transmembrane region" description="Helical" evidence="7">
    <location>
        <begin position="25"/>
        <end position="46"/>
    </location>
</feature>
<dbReference type="InterPro" id="IPR003370">
    <property type="entry name" value="Chromate_transpt"/>
</dbReference>
<dbReference type="Proteomes" id="UP000625568">
    <property type="component" value="Chromosome 2"/>
</dbReference>
<feature type="transmembrane region" description="Helical" evidence="7">
    <location>
        <begin position="203"/>
        <end position="223"/>
    </location>
</feature>
<dbReference type="PIRSF" id="PIRSF004810">
    <property type="entry name" value="ChrA"/>
    <property type="match status" value="1"/>
</dbReference>
<feature type="transmembrane region" description="Helical" evidence="7">
    <location>
        <begin position="267"/>
        <end position="289"/>
    </location>
</feature>
<evidence type="ECO:0000256" key="6">
    <source>
        <dbReference type="ARBA" id="ARBA00023136"/>
    </source>
</evidence>
<feature type="transmembrane region" description="Helical" evidence="7">
    <location>
        <begin position="295"/>
        <end position="317"/>
    </location>
</feature>
<keyword evidence="5 7" id="KW-1133">Transmembrane helix</keyword>
<name>A0A892IEM3_9BURK</name>
<evidence type="ECO:0000256" key="1">
    <source>
        <dbReference type="ARBA" id="ARBA00004651"/>
    </source>
</evidence>
<dbReference type="Pfam" id="PF02417">
    <property type="entry name" value="Chromate_transp"/>
    <property type="match status" value="2"/>
</dbReference>
<dbReference type="GO" id="GO:0005886">
    <property type="term" value="C:plasma membrane"/>
    <property type="evidence" value="ECO:0007669"/>
    <property type="project" value="UniProtKB-SubCell"/>
</dbReference>
<evidence type="ECO:0000256" key="7">
    <source>
        <dbReference type="SAM" id="Phobius"/>
    </source>
</evidence>
<dbReference type="PANTHER" id="PTHR43663:SF1">
    <property type="entry name" value="CHROMATE TRANSPORTER"/>
    <property type="match status" value="1"/>
</dbReference>
<evidence type="ECO:0000256" key="4">
    <source>
        <dbReference type="ARBA" id="ARBA00022692"/>
    </source>
</evidence>
<feature type="transmembrane region" description="Helical" evidence="7">
    <location>
        <begin position="358"/>
        <end position="375"/>
    </location>
</feature>
<comment type="similarity">
    <text evidence="2">Belongs to the chromate ion transporter (CHR) (TC 2.A.51) family.</text>
</comment>
<dbReference type="GeneID" id="93130283"/>
<feature type="transmembrane region" description="Helical" evidence="7">
    <location>
        <begin position="229"/>
        <end position="255"/>
    </location>
</feature>
<gene>
    <name evidence="8" type="ORF">I6K02_18550</name>
</gene>
<comment type="subcellular location">
    <subcellularLocation>
        <location evidence="1">Cell membrane</location>
        <topology evidence="1">Multi-pass membrane protein</topology>
    </subcellularLocation>
</comment>
<keyword evidence="9" id="KW-1185">Reference proteome</keyword>
<reference evidence="8 9" key="1">
    <citation type="submission" date="2021-02" db="EMBL/GenBank/DDBJ databases">
        <title>FDA dAtabase for Regulatory Grade micrObial Sequences (FDA-ARGOS): Supporting development and validation of Infectious Disease Dx tests.</title>
        <authorList>
            <person name="Minogue T."/>
            <person name="Wolcott M."/>
            <person name="Wasieloski L."/>
            <person name="Aguilar W."/>
            <person name="Moore D."/>
            <person name="Jaissle J."/>
            <person name="Tallon L."/>
            <person name="Sadzewicz L."/>
            <person name="Zhao X."/>
            <person name="Boylan J."/>
            <person name="Ott S."/>
            <person name="Bowen H."/>
            <person name="Vavikolanu K."/>
            <person name="Mehta A."/>
            <person name="Aluvathingal J."/>
            <person name="Nadendla S."/>
            <person name="Yan Y."/>
            <person name="Sichtig H."/>
        </authorList>
    </citation>
    <scope>NUCLEOTIDE SEQUENCE [LARGE SCALE GENOMIC DNA]</scope>
    <source>
        <strain evidence="8 9">FDAARGOS_1272</strain>
    </source>
</reference>
<evidence type="ECO:0000256" key="2">
    <source>
        <dbReference type="ARBA" id="ARBA00005262"/>
    </source>
</evidence>
<feature type="transmembrane region" description="Helical" evidence="7">
    <location>
        <begin position="158"/>
        <end position="191"/>
    </location>
</feature>
<keyword evidence="6 7" id="KW-0472">Membrane</keyword>
<evidence type="ECO:0000313" key="9">
    <source>
        <dbReference type="Proteomes" id="UP000625568"/>
    </source>
</evidence>
<keyword evidence="4 7" id="KW-0812">Transmembrane</keyword>
<sequence length="400" mass="42066">MNTTAKIDTPESAPHERPVYTLWQLMLYFVRLGTFGFGGPVALVGYMRRDLVESRQWLSDADYKEGLALAQLAPGPMAAQLAIYLGYVHYRIAGATLVGIAFVLPSFLMVVALGCAYATFGGIAWMQAVFYGVGAAVVGIIAISARKLAAKSIGKDALLWAIYLISATVTVVTESEVAWLFVASGVVVWLWRAPPRWLRGGSANLVAAAALPTAAGAAGFVHWPLLVQIGAFFAKAGAFVFGSGLAIVPFLYGGVVTEHHWLSEKQFVDAVAVAMITPGPVVITVGFIGYLVAGLPGACVAAAATFLPCYLFTVLPAPYFKKYGKVPAILAFVDGVTAAAVGAITGAVIVLARRSIHDVPTIVLALLTIVLLVKFRKLPEPAIVAGAALIGLVAYPLLYG</sequence>
<keyword evidence="3" id="KW-1003">Cell membrane</keyword>
<dbReference type="InterPro" id="IPR052518">
    <property type="entry name" value="CHR_Transporter"/>
</dbReference>
<proteinExistence type="inferred from homology"/>
<accession>A0A892IEM3</accession>
<dbReference type="InterPro" id="IPR014047">
    <property type="entry name" value="Chr_Tranpt_l_chain"/>
</dbReference>
<dbReference type="GO" id="GO:0015109">
    <property type="term" value="F:chromate transmembrane transporter activity"/>
    <property type="evidence" value="ECO:0007669"/>
    <property type="project" value="InterPro"/>
</dbReference>
<dbReference type="RefSeq" id="WP_006765667.1">
    <property type="nucleotide sequence ID" value="NZ_CABVPR010000029.1"/>
</dbReference>
<feature type="transmembrane region" description="Helical" evidence="7">
    <location>
        <begin position="128"/>
        <end position="146"/>
    </location>
</feature>
<feature type="transmembrane region" description="Helical" evidence="7">
    <location>
        <begin position="382"/>
        <end position="399"/>
    </location>
</feature>
<dbReference type="PANTHER" id="PTHR43663">
    <property type="entry name" value="CHROMATE TRANSPORT PROTEIN-RELATED"/>
    <property type="match status" value="1"/>
</dbReference>
<dbReference type="AlphaFoldDB" id="A0A892IEM3"/>
<feature type="transmembrane region" description="Helical" evidence="7">
    <location>
        <begin position="329"/>
        <end position="352"/>
    </location>
</feature>
<feature type="transmembrane region" description="Helical" evidence="7">
    <location>
        <begin position="93"/>
        <end position="116"/>
    </location>
</feature>
<dbReference type="NCBIfam" id="TIGR00937">
    <property type="entry name" value="2A51"/>
    <property type="match status" value="1"/>
</dbReference>
<evidence type="ECO:0000256" key="3">
    <source>
        <dbReference type="ARBA" id="ARBA00022475"/>
    </source>
</evidence>
<evidence type="ECO:0000313" key="8">
    <source>
        <dbReference type="EMBL" id="QRO80334.1"/>
    </source>
</evidence>
<feature type="transmembrane region" description="Helical" evidence="7">
    <location>
        <begin position="67"/>
        <end position="87"/>
    </location>
</feature>
<protein>
    <submittedName>
        <fullName evidence="8">Chromate transporter</fullName>
    </submittedName>
</protein>
<evidence type="ECO:0000256" key="5">
    <source>
        <dbReference type="ARBA" id="ARBA00022989"/>
    </source>
</evidence>
<dbReference type="EMBL" id="CP069483">
    <property type="protein sequence ID" value="QRO80334.1"/>
    <property type="molecule type" value="Genomic_DNA"/>
</dbReference>